<protein>
    <submittedName>
        <fullName evidence="1">Uncharacterized protein</fullName>
    </submittedName>
</protein>
<dbReference type="AlphaFoldDB" id="A0A0F8ZKE7"/>
<sequence length="168" mass="18872">MPRLVPQSEKSKITVSQQPQHMTSKIQVLIMMDIGGADTNYMSDILGISKQRISVIKNSPMYEQQKSHKLQELESEVLAKQSDRIASGDPVDTLIKSHCLDAVNEKITLMKEAQSEMVRNSAASDILDRGGYKPHTARTSVTIEVTEKMSDRFDKVLRYSHSEVHDGK</sequence>
<proteinExistence type="predicted"/>
<comment type="caution">
    <text evidence="1">The sequence shown here is derived from an EMBL/GenBank/DDBJ whole genome shotgun (WGS) entry which is preliminary data.</text>
</comment>
<accession>A0A0F8ZKE7</accession>
<dbReference type="EMBL" id="LAZR01062986">
    <property type="protein sequence ID" value="KKK60406.1"/>
    <property type="molecule type" value="Genomic_DNA"/>
</dbReference>
<gene>
    <name evidence="1" type="ORF">LCGC14_3024680</name>
</gene>
<evidence type="ECO:0000313" key="1">
    <source>
        <dbReference type="EMBL" id="KKK60406.1"/>
    </source>
</evidence>
<name>A0A0F8ZKE7_9ZZZZ</name>
<organism evidence="1">
    <name type="scientific">marine sediment metagenome</name>
    <dbReference type="NCBI Taxonomy" id="412755"/>
    <lineage>
        <taxon>unclassified sequences</taxon>
        <taxon>metagenomes</taxon>
        <taxon>ecological metagenomes</taxon>
    </lineage>
</organism>
<reference evidence="1" key="1">
    <citation type="journal article" date="2015" name="Nature">
        <title>Complex archaea that bridge the gap between prokaryotes and eukaryotes.</title>
        <authorList>
            <person name="Spang A."/>
            <person name="Saw J.H."/>
            <person name="Jorgensen S.L."/>
            <person name="Zaremba-Niedzwiedzka K."/>
            <person name="Martijn J."/>
            <person name="Lind A.E."/>
            <person name="van Eijk R."/>
            <person name="Schleper C."/>
            <person name="Guy L."/>
            <person name="Ettema T.J."/>
        </authorList>
    </citation>
    <scope>NUCLEOTIDE SEQUENCE</scope>
</reference>